<reference evidence="4" key="1">
    <citation type="journal article" date="2019" name="Int. J. Syst. Evol. Microbiol.">
        <title>The Global Catalogue of Microorganisms (GCM) 10K type strain sequencing project: providing services to taxonomists for standard genome sequencing and annotation.</title>
        <authorList>
            <consortium name="The Broad Institute Genomics Platform"/>
            <consortium name="The Broad Institute Genome Sequencing Center for Infectious Disease"/>
            <person name="Wu L."/>
            <person name="Ma J."/>
        </authorList>
    </citation>
    <scope>NUCLEOTIDE SEQUENCE [LARGE SCALE GENOMIC DNA]</scope>
    <source>
        <strain evidence="4">CGMCC 1.15043</strain>
    </source>
</reference>
<keyword evidence="1" id="KW-0732">Signal</keyword>
<evidence type="ECO:0000259" key="2">
    <source>
        <dbReference type="Pfam" id="PF22322"/>
    </source>
</evidence>
<sequence length="267" mass="30270">MLNLKKSLVTLSAVTMLVASIAPMTAFAESSEKIATANELEQNSNVQNQKSLTVDDVLNNPQFKSLTFDDDTVKLFKEIEEFKKNNPQMTSNEIIQHFDSRLDNRQQNNLFSARAIYDPYVAKWKELTNAEKVLVITTPGQALIVDSCRDKAVDYSNNSAYGSLDGNGTKKDAFRHAIWNALMCKYINKLSAYAWATAHEAQDDPNYYTTIFDGFTGLQHKNMDLHNNEKGRDCWNIITDGILWTSDQTLQNRVAAKIQAWEMVVLR</sequence>
<dbReference type="RefSeq" id="WP_189011485.1">
    <property type="nucleotide sequence ID" value="NZ_BMHE01000009.1"/>
</dbReference>
<feature type="domain" description="DUF6973" evidence="2">
    <location>
        <begin position="133"/>
        <end position="259"/>
    </location>
</feature>
<evidence type="ECO:0000313" key="3">
    <source>
        <dbReference type="EMBL" id="GFZ76815.1"/>
    </source>
</evidence>
<dbReference type="Pfam" id="PF22322">
    <property type="entry name" value="DUF6973"/>
    <property type="match status" value="1"/>
</dbReference>
<feature type="chain" id="PRO_5045904075" description="DUF6973 domain-containing protein" evidence="1">
    <location>
        <begin position="29"/>
        <end position="267"/>
    </location>
</feature>
<keyword evidence="4" id="KW-1185">Reference proteome</keyword>
<organism evidence="3 4">
    <name type="scientific">Paenibacillus marchantiophytorum</name>
    <dbReference type="NCBI Taxonomy" id="1619310"/>
    <lineage>
        <taxon>Bacteria</taxon>
        <taxon>Bacillati</taxon>
        <taxon>Bacillota</taxon>
        <taxon>Bacilli</taxon>
        <taxon>Bacillales</taxon>
        <taxon>Paenibacillaceae</taxon>
        <taxon>Paenibacillus</taxon>
    </lineage>
</organism>
<dbReference type="EMBL" id="BMHE01000009">
    <property type="protein sequence ID" value="GFZ76815.1"/>
    <property type="molecule type" value="Genomic_DNA"/>
</dbReference>
<accession>A0ABQ1ELC7</accession>
<name>A0ABQ1ELC7_9BACL</name>
<evidence type="ECO:0000313" key="4">
    <source>
        <dbReference type="Proteomes" id="UP000615455"/>
    </source>
</evidence>
<dbReference type="Proteomes" id="UP000615455">
    <property type="component" value="Unassembled WGS sequence"/>
</dbReference>
<protein>
    <recommendedName>
        <fullName evidence="2">DUF6973 domain-containing protein</fullName>
    </recommendedName>
</protein>
<evidence type="ECO:0000256" key="1">
    <source>
        <dbReference type="SAM" id="SignalP"/>
    </source>
</evidence>
<proteinExistence type="predicted"/>
<gene>
    <name evidence="3" type="ORF">GCM10008018_22860</name>
</gene>
<comment type="caution">
    <text evidence="3">The sequence shown here is derived from an EMBL/GenBank/DDBJ whole genome shotgun (WGS) entry which is preliminary data.</text>
</comment>
<dbReference type="InterPro" id="IPR054246">
    <property type="entry name" value="DUF6973"/>
</dbReference>
<feature type="signal peptide" evidence="1">
    <location>
        <begin position="1"/>
        <end position="28"/>
    </location>
</feature>